<name>A0ABD3IVM4_EUCGL</name>
<keyword evidence="1" id="KW-0378">Hydrolase</keyword>
<protein>
    <recommendedName>
        <fullName evidence="3">GH18 domain-containing protein</fullName>
    </recommendedName>
</protein>
<dbReference type="PROSITE" id="PS51910">
    <property type="entry name" value="GH18_2"/>
    <property type="match status" value="1"/>
</dbReference>
<evidence type="ECO:0000313" key="5">
    <source>
        <dbReference type="Proteomes" id="UP001634007"/>
    </source>
</evidence>
<organism evidence="4 5">
    <name type="scientific">Eucalyptus globulus</name>
    <name type="common">Tasmanian blue gum</name>
    <dbReference type="NCBI Taxonomy" id="34317"/>
    <lineage>
        <taxon>Eukaryota</taxon>
        <taxon>Viridiplantae</taxon>
        <taxon>Streptophyta</taxon>
        <taxon>Embryophyta</taxon>
        <taxon>Tracheophyta</taxon>
        <taxon>Spermatophyta</taxon>
        <taxon>Magnoliopsida</taxon>
        <taxon>eudicotyledons</taxon>
        <taxon>Gunneridae</taxon>
        <taxon>Pentapetalae</taxon>
        <taxon>rosids</taxon>
        <taxon>malvids</taxon>
        <taxon>Myrtales</taxon>
        <taxon>Myrtaceae</taxon>
        <taxon>Myrtoideae</taxon>
        <taxon>Eucalypteae</taxon>
        <taxon>Eucalyptus</taxon>
    </lineage>
</organism>
<dbReference type="PANTHER" id="PTHR45708">
    <property type="entry name" value="ENDOCHITINASE"/>
    <property type="match status" value="1"/>
</dbReference>
<evidence type="ECO:0000256" key="1">
    <source>
        <dbReference type="ARBA" id="ARBA00022801"/>
    </source>
</evidence>
<accession>A0ABD3IVM4</accession>
<gene>
    <name evidence="4" type="ORF">ACJRO7_003976</name>
</gene>
<dbReference type="AlphaFoldDB" id="A0ABD3IVM4"/>
<dbReference type="SUPFAM" id="SSF51445">
    <property type="entry name" value="(Trans)glycosidases"/>
    <property type="match status" value="1"/>
</dbReference>
<evidence type="ECO:0000259" key="3">
    <source>
        <dbReference type="PROSITE" id="PS51910"/>
    </source>
</evidence>
<sequence>MINLAGHCNPTFKGRVGLSSDFQGLCVSETGLFDYVWVQFYNNPPCQYNSSAIDNLEDAWKQWITIPAKQILSGLSASPNAVGSGYVRQQFLVRKFFRAFNDILNTKA</sequence>
<dbReference type="Gene3D" id="3.20.20.80">
    <property type="entry name" value="Glycosidases"/>
    <property type="match status" value="1"/>
</dbReference>
<dbReference type="PANTHER" id="PTHR45708:SF49">
    <property type="entry name" value="ENDOCHITINASE"/>
    <property type="match status" value="1"/>
</dbReference>
<comment type="caution">
    <text evidence="4">The sequence shown here is derived from an EMBL/GenBank/DDBJ whole genome shotgun (WGS) entry which is preliminary data.</text>
</comment>
<dbReference type="InterPro" id="IPR001223">
    <property type="entry name" value="Glyco_hydro18_cat"/>
</dbReference>
<dbReference type="EMBL" id="JBJKBG010000010">
    <property type="protein sequence ID" value="KAL3718952.1"/>
    <property type="molecule type" value="Genomic_DNA"/>
</dbReference>
<keyword evidence="2" id="KW-0326">Glycosidase</keyword>
<evidence type="ECO:0000256" key="2">
    <source>
        <dbReference type="ARBA" id="ARBA00023295"/>
    </source>
</evidence>
<dbReference type="InterPro" id="IPR017853">
    <property type="entry name" value="GH"/>
</dbReference>
<feature type="domain" description="GH18" evidence="3">
    <location>
        <begin position="1"/>
        <end position="108"/>
    </location>
</feature>
<dbReference type="Proteomes" id="UP001634007">
    <property type="component" value="Unassembled WGS sequence"/>
</dbReference>
<evidence type="ECO:0000313" key="4">
    <source>
        <dbReference type="EMBL" id="KAL3718952.1"/>
    </source>
</evidence>
<reference evidence="4 5" key="1">
    <citation type="submission" date="2024-11" db="EMBL/GenBank/DDBJ databases">
        <title>Chromosome-level genome assembly of Eucalyptus globulus Labill. provides insights into its genome evolution.</title>
        <authorList>
            <person name="Li X."/>
        </authorList>
    </citation>
    <scope>NUCLEOTIDE SEQUENCE [LARGE SCALE GENOMIC DNA]</scope>
    <source>
        <strain evidence="4">CL2024</strain>
        <tissue evidence="4">Fresh tender leaves</tissue>
    </source>
</reference>
<proteinExistence type="predicted"/>
<keyword evidence="5" id="KW-1185">Reference proteome</keyword>
<dbReference type="GO" id="GO:0016798">
    <property type="term" value="F:hydrolase activity, acting on glycosyl bonds"/>
    <property type="evidence" value="ECO:0007669"/>
    <property type="project" value="UniProtKB-KW"/>
</dbReference>
<dbReference type="InterPro" id="IPR050542">
    <property type="entry name" value="Glycosyl_Hydrlase18_Chitinase"/>
</dbReference>